<dbReference type="Gene3D" id="1.10.287.1490">
    <property type="match status" value="1"/>
</dbReference>
<feature type="region of interest" description="Disordered" evidence="4">
    <location>
        <begin position="1235"/>
        <end position="1257"/>
    </location>
</feature>
<feature type="compositionally biased region" description="Acidic residues" evidence="4">
    <location>
        <begin position="407"/>
        <end position="418"/>
    </location>
</feature>
<dbReference type="EMBL" id="JAPFFF010000009">
    <property type="protein sequence ID" value="KAK8882990.1"/>
    <property type="molecule type" value="Genomic_DNA"/>
</dbReference>
<protein>
    <submittedName>
        <fullName evidence="5">Uncharacterized protein</fullName>
    </submittedName>
</protein>
<feature type="compositionally biased region" description="Basic and acidic residues" evidence="4">
    <location>
        <begin position="419"/>
        <end position="429"/>
    </location>
</feature>
<feature type="compositionally biased region" description="Polar residues" evidence="4">
    <location>
        <begin position="1410"/>
        <end position="1420"/>
    </location>
</feature>
<keyword evidence="1" id="KW-0433">Leucine-rich repeat</keyword>
<dbReference type="Gene3D" id="3.80.10.10">
    <property type="entry name" value="Ribonuclease Inhibitor"/>
    <property type="match status" value="3"/>
</dbReference>
<gene>
    <name evidence="5" type="ORF">M9Y10_045637</name>
</gene>
<feature type="region of interest" description="Disordered" evidence="4">
    <location>
        <begin position="970"/>
        <end position="1169"/>
    </location>
</feature>
<evidence type="ECO:0000256" key="1">
    <source>
        <dbReference type="ARBA" id="ARBA00022614"/>
    </source>
</evidence>
<organism evidence="5 6">
    <name type="scientific">Tritrichomonas musculus</name>
    <dbReference type="NCBI Taxonomy" id="1915356"/>
    <lineage>
        <taxon>Eukaryota</taxon>
        <taxon>Metamonada</taxon>
        <taxon>Parabasalia</taxon>
        <taxon>Tritrichomonadida</taxon>
        <taxon>Tritrichomonadidae</taxon>
        <taxon>Tritrichomonas</taxon>
    </lineage>
</organism>
<evidence type="ECO:0000313" key="5">
    <source>
        <dbReference type="EMBL" id="KAK8882990.1"/>
    </source>
</evidence>
<proteinExistence type="predicted"/>
<sequence>MYSIRQEEFADLAEQNINATSEISDFNLSRDIQVLKLQKNNITTIGDTITKFRSLKFLNISSNKISKIQNVSTFSNLVLLDLSRNKITKLENLENNVKLKRLLVSRNLIQGINLKTPLKSLVLLDIHKNPIKQVNFGKVFPNLIQLYIDECLLKSLKGINTFANLKHFKCRKNAIDDSSSVVLSHPSIEDIDISDNKMKTLVPFLNLTTLTILNIKGNPLTDESFQIPKSLQDQKFLAKIPHLKTLIISNTEIRSVSLIFELFPNIENVDISYSQVSNLDDVTQFVKLAKHLKYLDLLGNPLTKDLYPDDFIKKKDGYDSISKFDLQYPKNAEKRIIYRQEILQCTDGNLETLDRIKTAEEYKISPKCSSLASSSQEFDETINNNSNNNNTSKHDRPNKVKNKTANDDDYEYVYDEEEENKKFFPSHDESADDELEDSQEELDDISSTIKEKATFNEKQIQTSDDLIDQLFKDKYKSELDKNSKVTDNENDKQLKEELKKKDASIQKLENDNQKLNSKIDELKKVRNHLSEQLKIANDNVNEFNQNGQLKDDAISERDKQINELKEKVTSLNDTIKSFDEKYSEINDSLEKEQKDNQNLKSEISKEKEESKKIHNLLSDYKMKISTLQSVIETKDANIEEMNQVQQKQLESIRKMSNENQKIINDFKLKSNEYENKLKEENENIEKLNNQLKDKESLIEDLKKNTNDSELQEINDKLQKQISLNEEKENQIQLLNSTEIKLNHEIEKLKESLTSKDDEHQKDLNKLKKNIEIRENEANELQSQIDGKIQEIQKLNKNLADQNDQILDLKYSLSQKDKEIGQLKVINDTIGSQSDSKFSDLNNQLSSLLKEKEETSEKLRSLEKSIQILKDENNNLLQTVDKDKEEQEKLKDQIKLLDQDKSELNKQIEELKSKINLLNANESEKEKEMSEKIEQYENQIKSNQDEHKSKENDILSLQSQLNELQEKLKKANDENQELSNKVSQKEIENQELSNKVSQKEIENQELSNKVSQKETELNEISSSIAQRESETNEKDQAKSLNQKEETIQELTNQYEQKEKENQELSKNLNQKEEAIEELTNNMSQKEEKIQELSSNLNQKEKENQEISKSLTQKDEKIQELSSNLNQKEKENQELTKNLTEKDGKIQELTNNLNQKEKENQELASTLNSKSEELKTIQASCDGKVSEYEQKMNELKSQNDKLKEEIEKISSMHNNGKQENQESSKNDEIIQQLKKEMEEKSSTLNQAQKENDELRRKFSENESRFKSILNSNTEKITKKKEEMTKNIDTSIFLTIANKLKENEKAIQKIASKVSSLLYKIKKLNNDVNDKEKVIHSLSSEKEKILESTNNKIDELSRSLSQKNKENESLSIKIKSLQKNESLSPSKSGDDNSNEYLKRIHRLNCLVNHLRSQIPDNTENQSKQVDHLKSKNSDNTENQRKQADLLRSQIFGNEESQQIQNHSNLLQVKSQLSKMRINLNDLKENFEIENMMKVFKMTKKRLLHEIKQRGSNVQAKEKKKDKKEHSKKKKTVDTLVQTKITSSKFDISEKLYLYDKKSLHLLVHNKTKDIYRHLKSSENNNNNANEIIPSSMIEKFLLSFERHNQAIVDQLAFLRETIRTTGTFAYTNQSPNINTNNNQSIDKLIRLVGEVLQDNKKIQSEIFSMNSNNKLNDNDSNRKSSRLIQKSNTKINDQTLSINDLNSDSEVDFLNVTDEAKSSHSSKKQISSHTIESKNKQSKENSHSSKHSKSQSPRKIAKTNNKKESEKTSSIIISDKKRSSFNEHGNIIYHENPKNNKKFEIIKANVNTENSRNYNTEVSDFLYDDGRSFKNNEISEIKKKKKNKTPKHSNLYVDDLINDSIQKVQYPSHLNPHISVNSPDSKFKTPNGSYSMLNHDFLNIEDCESVILNEASVKKNDLELNENSTEYKSVRFWLCVSLRKDIIMRSIIKINTSDEFSRFKSKYKAVHPIIVLLPVEKKSNLDLNSYSKINIQNNAIVFRYLSIIPKSFPQQFFLCATDLGIQSVQSPQKTDIPSQHELQKIQNAGYDSFIFNHNGIENIMIFSPSRIVPLYYISV</sequence>
<feature type="region of interest" description="Disordered" evidence="4">
    <location>
        <begin position="1503"/>
        <end position="1527"/>
    </location>
</feature>
<feature type="region of interest" description="Disordered" evidence="4">
    <location>
        <begin position="1711"/>
        <end position="1774"/>
    </location>
</feature>
<dbReference type="InterPro" id="IPR032675">
    <property type="entry name" value="LRR_dom_sf"/>
</dbReference>
<feature type="coiled-coil region" evidence="3">
    <location>
        <begin position="663"/>
        <end position="811"/>
    </location>
</feature>
<feature type="coiled-coil region" evidence="3">
    <location>
        <begin position="491"/>
        <end position="616"/>
    </location>
</feature>
<comment type="caution">
    <text evidence="5">The sequence shown here is derived from an EMBL/GenBank/DDBJ whole genome shotgun (WGS) entry which is preliminary data.</text>
</comment>
<dbReference type="PANTHER" id="PTHR47566:SF1">
    <property type="entry name" value="PROTEIN NUD1"/>
    <property type="match status" value="1"/>
</dbReference>
<feature type="compositionally biased region" description="Acidic residues" evidence="4">
    <location>
        <begin position="430"/>
        <end position="439"/>
    </location>
</feature>
<dbReference type="InterPro" id="IPR001611">
    <property type="entry name" value="Leu-rich_rpt"/>
</dbReference>
<feature type="compositionally biased region" description="Basic and acidic residues" evidence="4">
    <location>
        <begin position="1054"/>
        <end position="1072"/>
    </location>
</feature>
<accession>A0ABR2JVS7</accession>
<dbReference type="Proteomes" id="UP001470230">
    <property type="component" value="Unassembled WGS sequence"/>
</dbReference>
<dbReference type="SMART" id="SM00365">
    <property type="entry name" value="LRR_SD22"/>
    <property type="match status" value="3"/>
</dbReference>
<evidence type="ECO:0000313" key="6">
    <source>
        <dbReference type="Proteomes" id="UP001470230"/>
    </source>
</evidence>
<feature type="compositionally biased region" description="Basic and acidic residues" evidence="4">
    <location>
        <begin position="1421"/>
        <end position="1437"/>
    </location>
</feature>
<feature type="compositionally biased region" description="Basic residues" evidence="4">
    <location>
        <begin position="1514"/>
        <end position="1527"/>
    </location>
</feature>
<evidence type="ECO:0000256" key="3">
    <source>
        <dbReference type="SAM" id="Coils"/>
    </source>
</evidence>
<keyword evidence="2" id="KW-0677">Repeat</keyword>
<feature type="coiled-coil region" evidence="3">
    <location>
        <begin position="1318"/>
        <end position="1377"/>
    </location>
</feature>
<feature type="region of interest" description="Disordered" evidence="4">
    <location>
        <begin position="375"/>
        <end position="439"/>
    </location>
</feature>
<feature type="region of interest" description="Disordered" evidence="4">
    <location>
        <begin position="1410"/>
        <end position="1437"/>
    </location>
</feature>
<feature type="compositionally biased region" description="Basic and acidic residues" evidence="4">
    <location>
        <begin position="1026"/>
        <end position="1045"/>
    </location>
</feature>
<keyword evidence="6" id="KW-1185">Reference proteome</keyword>
<dbReference type="SUPFAM" id="SSF52058">
    <property type="entry name" value="L domain-like"/>
    <property type="match status" value="1"/>
</dbReference>
<dbReference type="InterPro" id="IPR052574">
    <property type="entry name" value="CDIRP"/>
</dbReference>
<name>A0ABR2JVS7_9EUKA</name>
<dbReference type="PANTHER" id="PTHR47566">
    <property type="match status" value="1"/>
</dbReference>
<keyword evidence="3" id="KW-0175">Coiled coil</keyword>
<feature type="compositionally biased region" description="Basic and acidic residues" evidence="4">
    <location>
        <begin position="1125"/>
        <end position="1144"/>
    </location>
</feature>
<reference evidence="5 6" key="1">
    <citation type="submission" date="2024-04" db="EMBL/GenBank/DDBJ databases">
        <title>Tritrichomonas musculus Genome.</title>
        <authorList>
            <person name="Alves-Ferreira E."/>
            <person name="Grigg M."/>
            <person name="Lorenzi H."/>
            <person name="Galac M."/>
        </authorList>
    </citation>
    <scope>NUCLEOTIDE SEQUENCE [LARGE SCALE GENOMIC DNA]</scope>
    <source>
        <strain evidence="5 6">EAF2021</strain>
    </source>
</reference>
<feature type="compositionally biased region" description="Basic and acidic residues" evidence="4">
    <location>
        <begin position="1097"/>
        <end position="1117"/>
    </location>
</feature>
<evidence type="ECO:0000256" key="2">
    <source>
        <dbReference type="ARBA" id="ARBA00022737"/>
    </source>
</evidence>
<dbReference type="PROSITE" id="PS51450">
    <property type="entry name" value="LRR"/>
    <property type="match status" value="2"/>
</dbReference>
<feature type="compositionally biased region" description="Basic and acidic residues" evidence="4">
    <location>
        <begin position="1247"/>
        <end position="1257"/>
    </location>
</feature>
<evidence type="ECO:0000256" key="4">
    <source>
        <dbReference type="SAM" id="MobiDB-lite"/>
    </source>
</evidence>
<feature type="compositionally biased region" description="Basic and acidic residues" evidence="4">
    <location>
        <begin position="1728"/>
        <end position="1740"/>
    </location>
</feature>